<evidence type="ECO:0000313" key="1">
    <source>
        <dbReference type="EMBL" id="ERH21728.1"/>
    </source>
</evidence>
<evidence type="ECO:0000313" key="2">
    <source>
        <dbReference type="Proteomes" id="UP000016498"/>
    </source>
</evidence>
<organism evidence="1 2">
    <name type="scientific">Actinomyces johnsonii F0510</name>
    <dbReference type="NCBI Taxonomy" id="1227262"/>
    <lineage>
        <taxon>Bacteria</taxon>
        <taxon>Bacillati</taxon>
        <taxon>Actinomycetota</taxon>
        <taxon>Actinomycetes</taxon>
        <taxon>Actinomycetales</taxon>
        <taxon>Actinomycetaceae</taxon>
        <taxon>Actinomyces</taxon>
    </lineage>
</organism>
<reference evidence="1 2" key="1">
    <citation type="submission" date="2013-06" db="EMBL/GenBank/DDBJ databases">
        <authorList>
            <person name="Weinstock G."/>
            <person name="Sodergren E."/>
            <person name="Lobos E.A."/>
            <person name="Fulton L."/>
            <person name="Fulton R."/>
            <person name="Courtney L."/>
            <person name="Fronick C."/>
            <person name="O'Laughlin M."/>
            <person name="Godfrey J."/>
            <person name="Wilson R.M."/>
            <person name="Miner T."/>
            <person name="Farmer C."/>
            <person name="Delehaunty K."/>
            <person name="Cordes M."/>
            <person name="Minx P."/>
            <person name="Tomlinson C."/>
            <person name="Chen J."/>
            <person name="Wollam A."/>
            <person name="Pepin K.H."/>
            <person name="Bhonagiri V."/>
            <person name="Zhang X."/>
            <person name="Warren W."/>
            <person name="Mitreva M."/>
            <person name="Mardis E.R."/>
            <person name="Wilson R.K."/>
        </authorList>
    </citation>
    <scope>NUCLEOTIDE SEQUENCE [LARGE SCALE GENOMIC DNA]</scope>
    <source>
        <strain evidence="1 2">F0510</strain>
    </source>
</reference>
<proteinExistence type="predicted"/>
<dbReference type="AlphaFoldDB" id="U1RPZ6"/>
<comment type="caution">
    <text evidence="1">The sequence shown here is derived from an EMBL/GenBank/DDBJ whole genome shotgun (WGS) entry which is preliminary data.</text>
</comment>
<dbReference type="HOGENOM" id="CLU_3264487_0_0_11"/>
<gene>
    <name evidence="1" type="ORF">HMPREF1549_00501</name>
</gene>
<dbReference type="EMBL" id="AWSD01000052">
    <property type="protein sequence ID" value="ERH21728.1"/>
    <property type="molecule type" value="Genomic_DNA"/>
</dbReference>
<sequence>MHRQQPDEEPRMSTSATKAWIILTYRMPISPSVNTAMAAPI</sequence>
<protein>
    <submittedName>
        <fullName evidence="1">Uncharacterized protein</fullName>
    </submittedName>
</protein>
<name>U1RPZ6_9ACTO</name>
<dbReference type="PATRIC" id="fig|1227262.3.peg.399"/>
<accession>U1RPZ6</accession>
<dbReference type="Proteomes" id="UP000016498">
    <property type="component" value="Unassembled WGS sequence"/>
</dbReference>